<reference evidence="4 5" key="1">
    <citation type="submission" date="2019-08" db="EMBL/GenBank/DDBJ databases">
        <title>Bradyrhizobium hipponensis sp. nov., a rhizobium isolated from a Lupinus angustifolius root nodule in Tunisia.</title>
        <authorList>
            <person name="Off K."/>
            <person name="Rejili M."/>
            <person name="Mars M."/>
            <person name="Brachmann A."/>
            <person name="Marin M."/>
        </authorList>
    </citation>
    <scope>NUCLEOTIDE SEQUENCE [LARGE SCALE GENOMIC DNA]</scope>
    <source>
        <strain evidence="4 5">CTAW71</strain>
    </source>
</reference>
<keyword evidence="2" id="KW-1133">Transmembrane helix</keyword>
<evidence type="ECO:0000313" key="5">
    <source>
        <dbReference type="Proteomes" id="UP000324758"/>
    </source>
</evidence>
<organism evidence="4 5">
    <name type="scientific">Bradyrhizobium rifense</name>
    <dbReference type="NCBI Taxonomy" id="515499"/>
    <lineage>
        <taxon>Bacteria</taxon>
        <taxon>Pseudomonadati</taxon>
        <taxon>Pseudomonadota</taxon>
        <taxon>Alphaproteobacteria</taxon>
        <taxon>Hyphomicrobiales</taxon>
        <taxon>Nitrobacteraceae</taxon>
        <taxon>Bradyrhizobium</taxon>
    </lineage>
</organism>
<dbReference type="RefSeq" id="WP_148776658.1">
    <property type="nucleotide sequence ID" value="NZ_VSSS01000057.1"/>
</dbReference>
<evidence type="ECO:0000313" key="4">
    <source>
        <dbReference type="EMBL" id="TYL89965.1"/>
    </source>
</evidence>
<keyword evidence="2" id="KW-0812">Transmembrane</keyword>
<dbReference type="OrthoDB" id="4378831at2"/>
<comment type="caution">
    <text evidence="4">The sequence shown here is derived from an EMBL/GenBank/DDBJ whole genome shotgun (WGS) entry which is preliminary data.</text>
</comment>
<dbReference type="PANTHER" id="PTHR33840">
    <property type="match status" value="1"/>
</dbReference>
<evidence type="ECO:0000256" key="2">
    <source>
        <dbReference type="SAM" id="Phobius"/>
    </source>
</evidence>
<feature type="transmembrane region" description="Helical" evidence="2">
    <location>
        <begin position="220"/>
        <end position="244"/>
    </location>
</feature>
<dbReference type="PANTHER" id="PTHR33840:SF1">
    <property type="entry name" value="TLE1 PHOSPHOLIPASE DOMAIN-CONTAINING PROTEIN"/>
    <property type="match status" value="1"/>
</dbReference>
<proteinExistence type="predicted"/>
<keyword evidence="2" id="KW-0472">Membrane</keyword>
<feature type="region of interest" description="Disordered" evidence="1">
    <location>
        <begin position="496"/>
        <end position="528"/>
    </location>
</feature>
<gene>
    <name evidence="4" type="ORF">FXB40_34105</name>
</gene>
<dbReference type="InterPro" id="IPR018712">
    <property type="entry name" value="Tle1-like_cat"/>
</dbReference>
<feature type="domain" description="T6SS Phospholipase effector Tle1-like catalytic" evidence="3">
    <location>
        <begin position="307"/>
        <end position="380"/>
    </location>
</feature>
<feature type="domain" description="T6SS Phospholipase effector Tle1-like catalytic" evidence="3">
    <location>
        <begin position="3"/>
        <end position="218"/>
    </location>
</feature>
<accession>A0A5D3K6W5</accession>
<dbReference type="AlphaFoldDB" id="A0A5D3K6W5"/>
<feature type="transmembrane region" description="Helical" evidence="2">
    <location>
        <begin position="256"/>
        <end position="278"/>
    </location>
</feature>
<dbReference type="EMBL" id="VSSS01000057">
    <property type="protein sequence ID" value="TYL89965.1"/>
    <property type="molecule type" value="Genomic_DNA"/>
</dbReference>
<feature type="compositionally biased region" description="Pro residues" evidence="1">
    <location>
        <begin position="505"/>
        <end position="515"/>
    </location>
</feature>
<sequence length="528" mass="58839">MPKNIVVYSDGTGQDGGVRVEQRISNVYKMYRSSRVHPDNPIDPTEQVCFYDPGLGTDSGASGLTGIIRKIDKLLQSVTGRGITRNMADCYEFIINHYKEGDRIYLIGFSRGAYTVRCLANTIMLCGIPTKAENGSLLRYRKQVHDIAREAVETVYEHGAGHARGEYETERDEQARRFRAKYGSNFVGEDADEDRSNAAAYFIGVFDTVAALGASGMRRFLIQAGLTLLFTGVAGVASAVLAIVPSMIAKYYFDFGFWWSELAISVVLVTLSVVWFLYRQRTQYTKTIYDFPNKGDKHSHQAEWKSGNFDRLLSKYVGTARSANAIDERRKDFDRVTWGQADSTQLSQAWFAGNHSDIGGSYPETESRLSDISLHWMLEEILTLDHPIKFGPVTVNGKAIADTGTTGTPLHLYPDATSMQHSEIAGTRDTIDAFRERLPRLLRGLLANANYEIIKRSIPPQAKVHPTVKDRFALETIVDCAGDKVGNYRPEALREHNDFKQFYSDPPPADAPPPGRSEEPALAAQLPP</sequence>
<keyword evidence="5" id="KW-1185">Reference proteome</keyword>
<dbReference type="Pfam" id="PF09994">
    <property type="entry name" value="T6SS_Tle1-like_cat"/>
    <property type="match status" value="2"/>
</dbReference>
<evidence type="ECO:0000256" key="1">
    <source>
        <dbReference type="SAM" id="MobiDB-lite"/>
    </source>
</evidence>
<dbReference type="Proteomes" id="UP000324758">
    <property type="component" value="Unassembled WGS sequence"/>
</dbReference>
<evidence type="ECO:0000259" key="3">
    <source>
        <dbReference type="Pfam" id="PF09994"/>
    </source>
</evidence>
<protein>
    <submittedName>
        <fullName evidence="4">DUF2235 domain-containing protein</fullName>
    </submittedName>
</protein>
<name>A0A5D3K6W5_9BRAD</name>